<evidence type="ECO:0000313" key="5">
    <source>
        <dbReference type="EMBL" id="MBB1096764.1"/>
    </source>
</evidence>
<keyword evidence="2 4" id="KW-0378">Hydrolase</keyword>
<accession>A0A7W3YLT9</accession>
<dbReference type="SUPFAM" id="SSF51126">
    <property type="entry name" value="Pectin lyase-like"/>
    <property type="match status" value="1"/>
</dbReference>
<organism evidence="5 6">
    <name type="scientific">Limosilactobacillus rudii</name>
    <dbReference type="NCBI Taxonomy" id="2759755"/>
    <lineage>
        <taxon>Bacteria</taxon>
        <taxon>Bacillati</taxon>
        <taxon>Bacillota</taxon>
        <taxon>Bacilli</taxon>
        <taxon>Lactobacillales</taxon>
        <taxon>Lactobacillaceae</taxon>
        <taxon>Limosilactobacillus</taxon>
    </lineage>
</organism>
<dbReference type="InterPro" id="IPR051801">
    <property type="entry name" value="GH28_Enzymes"/>
</dbReference>
<dbReference type="Pfam" id="PF00295">
    <property type="entry name" value="Glyco_hydro_28"/>
    <property type="match status" value="1"/>
</dbReference>
<dbReference type="Gene3D" id="2.160.20.10">
    <property type="entry name" value="Single-stranded right-handed beta-helix, Pectin lyase-like"/>
    <property type="match status" value="1"/>
</dbReference>
<sequence>MIVGEQPLILLASNQNEDKQYIQKAINQLKNNNGGHLILSGGTFYTGALQLCSNLHLTIEANAKLVFSDDRQDYPVITSRWEGRETSLYRACLFGDHVNNIIIDGTGVINGNGFSWWEEFRKKNKQVPHARPYLLSIEHSHHIKIKDLQFINSPSWTLHPFDCHDCLIDGIYVKNPSDSPNTDGIDPESCQNLRIVNSVFDVGDDCIAIKAGTEDAMQKLSCENVVISNCNMLHGHGGVVLGSEMSGDIRNIVINNCTFTNTDRGIRFKTRRGRGGTIENIVIANISMNNILCPIVMNLYYFCGEKGKDKIVWDKEPHPVSAITPAIKHVRISQLSVMHIRSCAGLIYGLPEMPIEDVSISNSSFYFDSGCVPAEPAMFADAPKLTQKGFFIENTKDCELTNITMSNNDDPAVFHNTANENLTLNL</sequence>
<evidence type="ECO:0000256" key="1">
    <source>
        <dbReference type="ARBA" id="ARBA00008834"/>
    </source>
</evidence>
<dbReference type="InterPro" id="IPR000743">
    <property type="entry name" value="Glyco_hydro_28"/>
</dbReference>
<proteinExistence type="inferred from homology"/>
<reference evidence="5 6" key="1">
    <citation type="submission" date="2020-07" db="EMBL/GenBank/DDBJ databases">
        <title>Description of Limosilactobacillus balticus sp. nov., Limosilactobacillus agrestis sp. nov., Limosilactobacillus albertensis sp. nov., Limosilactobacillus rudii sp. nov., Limosilactobacillus fastidiosus sp. nov., five novel Limosilactobacillus species isolated from the vertebrate gastrointestinal tract, and proposal of 6 subspecies of Limosilactobacillus reuteri adapted to the gastrointestinal tract of specific vertebrate hosts.</title>
        <authorList>
            <person name="Li F."/>
            <person name="Cheng C."/>
            <person name="Zheng J."/>
            <person name="Quevedo R.M."/>
            <person name="Li J."/>
            <person name="Roos S."/>
            <person name="Gaenzle M.G."/>
            <person name="Walter J."/>
        </authorList>
    </citation>
    <scope>NUCLEOTIDE SEQUENCE [LARGE SCALE GENOMIC DNA]</scope>
    <source>
        <strain evidence="5 6">STM2_1</strain>
    </source>
</reference>
<keyword evidence="3 4" id="KW-0326">Glycosidase</keyword>
<dbReference type="GO" id="GO:0005975">
    <property type="term" value="P:carbohydrate metabolic process"/>
    <property type="evidence" value="ECO:0007669"/>
    <property type="project" value="InterPro"/>
</dbReference>
<dbReference type="AlphaFoldDB" id="A0A7W3YLT9"/>
<dbReference type="InterPro" id="IPR011050">
    <property type="entry name" value="Pectin_lyase_fold/virulence"/>
</dbReference>
<gene>
    <name evidence="5" type="ORF">H5S09_02175</name>
</gene>
<comment type="similarity">
    <text evidence="1 4">Belongs to the glycosyl hydrolase 28 family.</text>
</comment>
<name>A0A7W3YLT9_9LACO</name>
<dbReference type="InterPro" id="IPR006626">
    <property type="entry name" value="PbH1"/>
</dbReference>
<dbReference type="EMBL" id="JACIVA010000030">
    <property type="protein sequence ID" value="MBB1096764.1"/>
    <property type="molecule type" value="Genomic_DNA"/>
</dbReference>
<dbReference type="RefSeq" id="WP_182595375.1">
    <property type="nucleotide sequence ID" value="NZ_JACIVA010000030.1"/>
</dbReference>
<keyword evidence="6" id="KW-1185">Reference proteome</keyword>
<dbReference type="GO" id="GO:0004650">
    <property type="term" value="F:polygalacturonase activity"/>
    <property type="evidence" value="ECO:0007669"/>
    <property type="project" value="InterPro"/>
</dbReference>
<comment type="caution">
    <text evidence="5">The sequence shown here is derived from an EMBL/GenBank/DDBJ whole genome shotgun (WGS) entry which is preliminary data.</text>
</comment>
<protein>
    <submittedName>
        <fullName evidence="5">Glycoside hydrolase family 28 protein</fullName>
    </submittedName>
</protein>
<dbReference type="InterPro" id="IPR012334">
    <property type="entry name" value="Pectin_lyas_fold"/>
</dbReference>
<evidence type="ECO:0000256" key="4">
    <source>
        <dbReference type="RuleBase" id="RU361169"/>
    </source>
</evidence>
<evidence type="ECO:0000313" key="6">
    <source>
        <dbReference type="Proteomes" id="UP000517106"/>
    </source>
</evidence>
<evidence type="ECO:0000256" key="3">
    <source>
        <dbReference type="ARBA" id="ARBA00023295"/>
    </source>
</evidence>
<evidence type="ECO:0000256" key="2">
    <source>
        <dbReference type="ARBA" id="ARBA00022801"/>
    </source>
</evidence>
<dbReference type="PROSITE" id="PS00502">
    <property type="entry name" value="POLYGALACTURONASE"/>
    <property type="match status" value="1"/>
</dbReference>
<dbReference type="PANTHER" id="PTHR31339:SF9">
    <property type="entry name" value="PLASMIN AND FIBRONECTIN-BINDING PROTEIN A"/>
    <property type="match status" value="1"/>
</dbReference>
<dbReference type="SMART" id="SM00710">
    <property type="entry name" value="PbH1"/>
    <property type="match status" value="5"/>
</dbReference>
<dbReference type="PANTHER" id="PTHR31339">
    <property type="entry name" value="PECTIN LYASE-RELATED"/>
    <property type="match status" value="1"/>
</dbReference>
<dbReference type="Proteomes" id="UP000517106">
    <property type="component" value="Unassembled WGS sequence"/>
</dbReference>